<evidence type="ECO:0000313" key="4">
    <source>
        <dbReference type="EMBL" id="SET63993.1"/>
    </source>
</evidence>
<keyword evidence="2" id="KW-0255">Endonuclease</keyword>
<keyword evidence="3" id="KW-0378">Hydrolase</keyword>
<keyword evidence="1" id="KW-0540">Nuclease</keyword>
<gene>
    <name evidence="4" type="ORF">SAMN05443572_102978</name>
</gene>
<dbReference type="InterPro" id="IPR037057">
    <property type="entry name" value="DNA_rep_MutH/T2_RE_sf"/>
</dbReference>
<keyword evidence="5" id="KW-1185">Reference proteome</keyword>
<comment type="caution">
    <text evidence="4">The sequence shown here is derived from an EMBL/GenBank/DDBJ whole genome shotgun (WGS) entry which is preliminary data.</text>
</comment>
<name>A0ABY1C4F6_MYXFU</name>
<organism evidence="4 5">
    <name type="scientific">Myxococcus fulvus</name>
    <dbReference type="NCBI Taxonomy" id="33"/>
    <lineage>
        <taxon>Bacteria</taxon>
        <taxon>Pseudomonadati</taxon>
        <taxon>Myxococcota</taxon>
        <taxon>Myxococcia</taxon>
        <taxon>Myxococcales</taxon>
        <taxon>Cystobacterineae</taxon>
        <taxon>Myxococcaceae</taxon>
        <taxon>Myxococcus</taxon>
    </lineage>
</organism>
<dbReference type="Proteomes" id="UP000183760">
    <property type="component" value="Unassembled WGS sequence"/>
</dbReference>
<dbReference type="EMBL" id="FOIB01000002">
    <property type="protein sequence ID" value="SET63993.1"/>
    <property type="molecule type" value="Genomic_DNA"/>
</dbReference>
<evidence type="ECO:0000256" key="1">
    <source>
        <dbReference type="ARBA" id="ARBA00022722"/>
    </source>
</evidence>
<proteinExistence type="predicted"/>
<dbReference type="InterPro" id="IPR011335">
    <property type="entry name" value="Restrct_endonuc-II-like"/>
</dbReference>
<protein>
    <submittedName>
        <fullName evidence="4">Uncharacterized protein</fullName>
    </submittedName>
</protein>
<evidence type="ECO:0000313" key="5">
    <source>
        <dbReference type="Proteomes" id="UP000183760"/>
    </source>
</evidence>
<sequence length="196" mass="21826">MAGGGGNWRRASGSINAAGIQVGGTLVNLQTEFAAAVRRQDIHFAVRTLLEPVLQPQLATLDSRLLASLLELYCQPLLVDIADRNGLRVVDAPPEVYPHFTLLKDEADRAKVAVDIEVRWFTGMSGGVVTREPLVQSRFPLEEYAAHWVVCFSLDVRAPSERIEWRVETRQPGERSSMNGWCPEAQPARVLEPRLR</sequence>
<reference evidence="4 5" key="1">
    <citation type="submission" date="2016-10" db="EMBL/GenBank/DDBJ databases">
        <authorList>
            <person name="Varghese N."/>
            <person name="Submissions S."/>
        </authorList>
    </citation>
    <scope>NUCLEOTIDE SEQUENCE [LARGE SCALE GENOMIC DNA]</scope>
    <source>
        <strain evidence="4 5">DSM 16525</strain>
    </source>
</reference>
<dbReference type="SUPFAM" id="SSF52980">
    <property type="entry name" value="Restriction endonuclease-like"/>
    <property type="match status" value="1"/>
</dbReference>
<dbReference type="Gene3D" id="3.40.600.10">
    <property type="entry name" value="DNA mismatch repair MutH/Restriction endonuclease, type II"/>
    <property type="match status" value="1"/>
</dbReference>
<evidence type="ECO:0000256" key="2">
    <source>
        <dbReference type="ARBA" id="ARBA00022759"/>
    </source>
</evidence>
<accession>A0ABY1C4F6</accession>
<evidence type="ECO:0000256" key="3">
    <source>
        <dbReference type="ARBA" id="ARBA00022801"/>
    </source>
</evidence>